<evidence type="ECO:0000256" key="5">
    <source>
        <dbReference type="ARBA" id="ARBA00022691"/>
    </source>
</evidence>
<evidence type="ECO:0000256" key="2">
    <source>
        <dbReference type="ARBA" id="ARBA00008138"/>
    </source>
</evidence>
<dbReference type="GeneID" id="93455019"/>
<evidence type="ECO:0000256" key="4">
    <source>
        <dbReference type="ARBA" id="ARBA00022679"/>
    </source>
</evidence>
<keyword evidence="4 7" id="KW-0808">Transferase</keyword>
<keyword evidence="5 6" id="KW-0949">S-adenosyl-L-methionine</keyword>
<protein>
    <recommendedName>
        <fullName evidence="6">S-adenosyl-L-methionine-dependent methyltransferase</fullName>
        <ecNumber evidence="6">2.1.1.-</ecNumber>
    </recommendedName>
</protein>
<organism evidence="7 8">
    <name type="scientific">Mycolicibacterium smegmatis (strain MKD8)</name>
    <name type="common">Mycobacterium smegmatis</name>
    <dbReference type="NCBI Taxonomy" id="1214915"/>
    <lineage>
        <taxon>Bacteria</taxon>
        <taxon>Bacillati</taxon>
        <taxon>Actinomycetota</taxon>
        <taxon>Actinomycetes</taxon>
        <taxon>Mycobacteriales</taxon>
        <taxon>Mycobacteriaceae</taxon>
        <taxon>Mycolicibacterium</taxon>
    </lineage>
</organism>
<dbReference type="GO" id="GO:0008168">
    <property type="term" value="F:methyltransferase activity"/>
    <property type="evidence" value="ECO:0007669"/>
    <property type="project" value="UniProtKB-UniRule"/>
</dbReference>
<dbReference type="NCBIfam" id="TIGR00027">
    <property type="entry name" value="mthyl_TIGR00027"/>
    <property type="match status" value="1"/>
</dbReference>
<dbReference type="InterPro" id="IPR029063">
    <property type="entry name" value="SAM-dependent_MTases_sf"/>
</dbReference>
<dbReference type="Proteomes" id="UP000011200">
    <property type="component" value="Chromosome"/>
</dbReference>
<dbReference type="PANTHER" id="PTHR43619:SF2">
    <property type="entry name" value="S-ADENOSYL-L-METHIONINE-DEPENDENT METHYLTRANSFERASES SUPERFAMILY PROTEIN"/>
    <property type="match status" value="1"/>
</dbReference>
<dbReference type="InterPro" id="IPR011610">
    <property type="entry name" value="SAM_mthyl_Trfase_ML2640-like"/>
</dbReference>
<dbReference type="Gene3D" id="3.40.50.150">
    <property type="entry name" value="Vaccinia Virus protein VP39"/>
    <property type="match status" value="1"/>
</dbReference>
<dbReference type="SUPFAM" id="SSF53335">
    <property type="entry name" value="S-adenosyl-L-methionine-dependent methyltransferases"/>
    <property type="match status" value="1"/>
</dbReference>
<reference evidence="7 8" key="1">
    <citation type="journal article" date="2013" name="Genome Announc.">
        <title>Draft genome sequence of MKD8, a conjugal recipient Mycobacterium smegmatis strain.</title>
        <authorList>
            <person name="Gray T.A."/>
            <person name="Palumbo M.J."/>
            <person name="Derbyshire K.M."/>
        </authorList>
    </citation>
    <scope>NUCLEOTIDE SEQUENCE [LARGE SCALE GENOMIC DNA]</scope>
    <source>
        <strain evidence="7 8">MKD8</strain>
    </source>
</reference>
<sequence>MTDVRETPSVRSARDSWGITESVGATALGVAAARAAETAQADPLIRDEFAFLLVSAAGPTWAQMAVSDPHWLGADADARRIHEISRNYQAVRTHYFDEYFSDVAHAGIRQVVILAAGLDSRAFRLDWPAGTTVFEIDQPKVLEYKTATLDAHGAVAKARYVPVPADLRDDWPAALVEAGFDPAQPTAWLAEGLLPYLPADAQDRLFELVGVNSAPGSRIAVEAFNMSPERYTEERRAQRRARGEQMRKQLDLDIDVDALMYTADDRADAAQWLSEHGWQVEAVPSADEMARLGRPAAEADLAEFGMDGVLMRARLDGERL</sequence>
<gene>
    <name evidence="7" type="ORF">D806_000980</name>
</gene>
<dbReference type="EC" id="2.1.1.-" evidence="6"/>
<keyword evidence="3 6" id="KW-0489">Methyltransferase</keyword>
<dbReference type="GO" id="GO:0032259">
    <property type="term" value="P:methylation"/>
    <property type="evidence" value="ECO:0007669"/>
    <property type="project" value="UniProtKB-KW"/>
</dbReference>
<comment type="function">
    <text evidence="1 6">Exhibits S-adenosyl-L-methionine-dependent methyltransferase activity.</text>
</comment>
<name>A0A2U9PH85_MYCSE</name>
<dbReference type="RefSeq" id="WP_003891425.1">
    <property type="nucleotide sequence ID" value="NZ_CP027541.1"/>
</dbReference>
<dbReference type="PANTHER" id="PTHR43619">
    <property type="entry name" value="S-ADENOSYL-L-METHIONINE-DEPENDENT METHYLTRANSFERASE YKTD-RELATED"/>
    <property type="match status" value="1"/>
</dbReference>
<dbReference type="AlphaFoldDB" id="A0A2U9PH85"/>
<evidence type="ECO:0000256" key="6">
    <source>
        <dbReference type="RuleBase" id="RU362030"/>
    </source>
</evidence>
<evidence type="ECO:0000256" key="3">
    <source>
        <dbReference type="ARBA" id="ARBA00022603"/>
    </source>
</evidence>
<proteinExistence type="inferred from homology"/>
<dbReference type="Pfam" id="PF04072">
    <property type="entry name" value="LCM"/>
    <property type="match status" value="1"/>
</dbReference>
<reference evidence="8" key="2">
    <citation type="submission" date="2018-03" db="EMBL/GenBank/DDBJ databases">
        <authorList>
            <person name="Derbyshire K."/>
            <person name="Gray T.A."/>
            <person name="Champion M."/>
        </authorList>
    </citation>
    <scope>NUCLEOTIDE SEQUENCE [LARGE SCALE GENOMIC DNA]</scope>
    <source>
        <strain evidence="8">MKD8</strain>
    </source>
</reference>
<dbReference type="EMBL" id="CP027541">
    <property type="protein sequence ID" value="AWT51092.1"/>
    <property type="molecule type" value="Genomic_DNA"/>
</dbReference>
<evidence type="ECO:0000313" key="7">
    <source>
        <dbReference type="EMBL" id="AWT51092.1"/>
    </source>
</evidence>
<comment type="similarity">
    <text evidence="2 6">Belongs to the UPF0677 family.</text>
</comment>
<accession>A0A2U9PH85</accession>
<evidence type="ECO:0000313" key="8">
    <source>
        <dbReference type="Proteomes" id="UP000011200"/>
    </source>
</evidence>
<dbReference type="InterPro" id="IPR007213">
    <property type="entry name" value="Ppm1/Ppm2/Tcmp"/>
</dbReference>
<evidence type="ECO:0000256" key="1">
    <source>
        <dbReference type="ARBA" id="ARBA00003907"/>
    </source>
</evidence>